<evidence type="ECO:0000313" key="12">
    <source>
        <dbReference type="Proteomes" id="UP000319143"/>
    </source>
</evidence>
<dbReference type="InterPro" id="IPR047215">
    <property type="entry name" value="Galactose_mutarotase-like"/>
</dbReference>
<dbReference type="GO" id="GO:0030246">
    <property type="term" value="F:carbohydrate binding"/>
    <property type="evidence" value="ECO:0007669"/>
    <property type="project" value="InterPro"/>
</dbReference>
<dbReference type="Proteomes" id="UP000319143">
    <property type="component" value="Unassembled WGS sequence"/>
</dbReference>
<dbReference type="CDD" id="cd09019">
    <property type="entry name" value="galactose_mutarotase_like"/>
    <property type="match status" value="1"/>
</dbReference>
<dbReference type="InterPro" id="IPR011013">
    <property type="entry name" value="Gal_mutarotase_sf_dom"/>
</dbReference>
<dbReference type="EC" id="5.1.3.3" evidence="4 8"/>
<dbReference type="UniPathway" id="UPA00242"/>
<gene>
    <name evidence="11" type="primary">mro_2</name>
    <name evidence="11" type="ORF">Poly41_28950</name>
</gene>
<accession>A0A5C6DUH4</accession>
<dbReference type="PANTHER" id="PTHR10091">
    <property type="entry name" value="ALDOSE-1-EPIMERASE"/>
    <property type="match status" value="1"/>
</dbReference>
<keyword evidence="12" id="KW-1185">Reference proteome</keyword>
<reference evidence="11 12" key="1">
    <citation type="submission" date="2019-02" db="EMBL/GenBank/DDBJ databases">
        <title>Deep-cultivation of Planctomycetes and their phenomic and genomic characterization uncovers novel biology.</title>
        <authorList>
            <person name="Wiegand S."/>
            <person name="Jogler M."/>
            <person name="Boedeker C."/>
            <person name="Pinto D."/>
            <person name="Vollmers J."/>
            <person name="Rivas-Marin E."/>
            <person name="Kohn T."/>
            <person name="Peeters S.H."/>
            <person name="Heuer A."/>
            <person name="Rast P."/>
            <person name="Oberbeckmann S."/>
            <person name="Bunk B."/>
            <person name="Jeske O."/>
            <person name="Meyerdierks A."/>
            <person name="Storesund J.E."/>
            <person name="Kallscheuer N."/>
            <person name="Luecker S."/>
            <person name="Lage O.M."/>
            <person name="Pohl T."/>
            <person name="Merkel B.J."/>
            <person name="Hornburger P."/>
            <person name="Mueller R.-W."/>
            <person name="Bruemmer F."/>
            <person name="Labrenz M."/>
            <person name="Spormann A.M."/>
            <person name="Op Den Camp H."/>
            <person name="Overmann J."/>
            <person name="Amann R."/>
            <person name="Jetten M.S.M."/>
            <person name="Mascher T."/>
            <person name="Medema M.H."/>
            <person name="Devos D.P."/>
            <person name="Kaster A.-K."/>
            <person name="Ovreas L."/>
            <person name="Rohde M."/>
            <person name="Galperin M.Y."/>
            <person name="Jogler C."/>
        </authorList>
    </citation>
    <scope>NUCLEOTIDE SEQUENCE [LARGE SCALE GENOMIC DNA]</scope>
    <source>
        <strain evidence="11 12">Poly41</strain>
    </source>
</reference>
<feature type="binding site" evidence="10">
    <location>
        <begin position="185"/>
        <end position="187"/>
    </location>
    <ligand>
        <name>beta-D-galactose</name>
        <dbReference type="ChEBI" id="CHEBI:27667"/>
    </ligand>
</feature>
<name>A0A5C6DUH4_9BACT</name>
<dbReference type="RefSeq" id="WP_146526731.1">
    <property type="nucleotide sequence ID" value="NZ_SJPV01000004.1"/>
</dbReference>
<dbReference type="PANTHER" id="PTHR10091:SF0">
    <property type="entry name" value="GALACTOSE MUTAROTASE"/>
    <property type="match status" value="1"/>
</dbReference>
<evidence type="ECO:0000256" key="4">
    <source>
        <dbReference type="ARBA" id="ARBA00013185"/>
    </source>
</evidence>
<organism evidence="11 12">
    <name type="scientific">Novipirellula artificiosorum</name>
    <dbReference type="NCBI Taxonomy" id="2528016"/>
    <lineage>
        <taxon>Bacteria</taxon>
        <taxon>Pseudomonadati</taxon>
        <taxon>Planctomycetota</taxon>
        <taxon>Planctomycetia</taxon>
        <taxon>Pirellulales</taxon>
        <taxon>Pirellulaceae</taxon>
        <taxon>Novipirellula</taxon>
    </lineage>
</organism>
<feature type="active site" description="Proton donor" evidence="9">
    <location>
        <position position="185"/>
    </location>
</feature>
<dbReference type="GO" id="GO:0033499">
    <property type="term" value="P:galactose catabolic process via UDP-galactose, Leloir pathway"/>
    <property type="evidence" value="ECO:0007669"/>
    <property type="project" value="TreeGrafter"/>
</dbReference>
<dbReference type="NCBIfam" id="NF008277">
    <property type="entry name" value="PRK11055.1"/>
    <property type="match status" value="1"/>
</dbReference>
<evidence type="ECO:0000256" key="6">
    <source>
        <dbReference type="ARBA" id="ARBA00023235"/>
    </source>
</evidence>
<comment type="pathway">
    <text evidence="2 8">Carbohydrate metabolism; hexose metabolism.</text>
</comment>
<dbReference type="InterPro" id="IPR008183">
    <property type="entry name" value="Aldose_1/G6P_1-epimerase"/>
</dbReference>
<comment type="catalytic activity">
    <reaction evidence="1 8">
        <text>alpha-D-glucose = beta-D-glucose</text>
        <dbReference type="Rhea" id="RHEA:10264"/>
        <dbReference type="ChEBI" id="CHEBI:15903"/>
        <dbReference type="ChEBI" id="CHEBI:17925"/>
        <dbReference type="EC" id="5.1.3.3"/>
    </reaction>
</comment>
<protein>
    <recommendedName>
        <fullName evidence="5 8">Aldose 1-epimerase</fullName>
        <ecNumber evidence="4 8">5.1.3.3</ecNumber>
    </recommendedName>
</protein>
<dbReference type="SUPFAM" id="SSF74650">
    <property type="entry name" value="Galactose mutarotase-like"/>
    <property type="match status" value="1"/>
</dbReference>
<dbReference type="InterPro" id="IPR018052">
    <property type="entry name" value="Ald1_epimerase_CS"/>
</dbReference>
<dbReference type="PIRSF" id="PIRSF005096">
    <property type="entry name" value="GALM"/>
    <property type="match status" value="1"/>
</dbReference>
<dbReference type="GO" id="GO:0006006">
    <property type="term" value="P:glucose metabolic process"/>
    <property type="evidence" value="ECO:0007669"/>
    <property type="project" value="TreeGrafter"/>
</dbReference>
<dbReference type="AlphaFoldDB" id="A0A5C6DUH4"/>
<dbReference type="InterPro" id="IPR014718">
    <property type="entry name" value="GH-type_carb-bd"/>
</dbReference>
<dbReference type="Pfam" id="PF01263">
    <property type="entry name" value="Aldose_epim"/>
    <property type="match status" value="1"/>
</dbReference>
<evidence type="ECO:0000256" key="7">
    <source>
        <dbReference type="ARBA" id="ARBA00023277"/>
    </source>
</evidence>
<dbReference type="Gene3D" id="2.70.98.10">
    <property type="match status" value="1"/>
</dbReference>
<keyword evidence="6 8" id="KW-0413">Isomerase</keyword>
<evidence type="ECO:0000256" key="2">
    <source>
        <dbReference type="ARBA" id="ARBA00005028"/>
    </source>
</evidence>
<dbReference type="EMBL" id="SJPV01000004">
    <property type="protein sequence ID" value="TWU38419.1"/>
    <property type="molecule type" value="Genomic_DNA"/>
</dbReference>
<dbReference type="PROSITE" id="PS00545">
    <property type="entry name" value="ALDOSE_1_EPIMERASE"/>
    <property type="match status" value="1"/>
</dbReference>
<comment type="caution">
    <text evidence="11">The sequence shown here is derived from an EMBL/GenBank/DDBJ whole genome shotgun (WGS) entry which is preliminary data.</text>
</comment>
<dbReference type="OrthoDB" id="9779408at2"/>
<comment type="similarity">
    <text evidence="3 8">Belongs to the aldose epimerase family.</text>
</comment>
<dbReference type="GO" id="GO:0004034">
    <property type="term" value="F:aldose 1-epimerase activity"/>
    <property type="evidence" value="ECO:0007669"/>
    <property type="project" value="UniProtKB-EC"/>
</dbReference>
<evidence type="ECO:0000256" key="10">
    <source>
        <dbReference type="PIRSR" id="PIRSR005096-3"/>
    </source>
</evidence>
<evidence type="ECO:0000256" key="3">
    <source>
        <dbReference type="ARBA" id="ARBA00006206"/>
    </source>
</evidence>
<keyword evidence="7 8" id="KW-0119">Carbohydrate metabolism</keyword>
<evidence type="ECO:0000256" key="8">
    <source>
        <dbReference type="PIRNR" id="PIRNR005096"/>
    </source>
</evidence>
<feature type="active site" description="Proton acceptor" evidence="9">
    <location>
        <position position="315"/>
    </location>
</feature>
<dbReference type="InterPro" id="IPR015443">
    <property type="entry name" value="Aldose_1-epimerase"/>
</dbReference>
<evidence type="ECO:0000256" key="9">
    <source>
        <dbReference type="PIRSR" id="PIRSR005096-1"/>
    </source>
</evidence>
<evidence type="ECO:0000256" key="5">
    <source>
        <dbReference type="ARBA" id="ARBA00014165"/>
    </source>
</evidence>
<proteinExistence type="inferred from homology"/>
<evidence type="ECO:0000256" key="1">
    <source>
        <dbReference type="ARBA" id="ARBA00001614"/>
    </source>
</evidence>
<evidence type="ECO:0000313" key="11">
    <source>
        <dbReference type="EMBL" id="TWU38419.1"/>
    </source>
</evidence>
<sequence length="360" mass="39898">MKISKESFGRFEGKTVDQFTLQNDHGVTVKIATYGGTVTSIVTPDKEGQLCDISCGFDTLDGYMTDAYKANSPYFGCLVGRYAGRIKDGAFRIEGADYQLATNDGPNHLHGGIRGFDKQVWDIVRTWQLADAVAVVLSLDSPDGDESYPGTVKVKVEYQLTNDNELRINYQAETSQATPLSLTNHTYFNLNGFRDTVLDHVVQLDSDRYLIPDDTNVPVGGEAKVHETAADFTKPKRIGEAFAELPMGFEHYYCFDNPAGELRQVAIISEPNSGRTLKVLTTEPGGLFYTGRYTSDELRREEGTRFGPFRGFCVETSKYPNGPNIDGAPRSLLQPGEPYNETTVYRFDAPQSTPPPKHVL</sequence>